<sequence length="151" mass="17474">MNQVEFYIKKFKNEHPEYTNKDIQAFAFGGGEAMASELARLVVMGEKCGTTSLYQLYKLENVEIPEVDDMSVVLDGRGNPTSIIKNTVVEVLKFKDITEHHARTEGEGDKTLDYWRNAHITFFTEAYKGRQDIKFDWESLVVFETFKVIYE</sequence>
<organism evidence="2 3">
    <name type="scientific">Enterococcus silesiacus</name>
    <dbReference type="NCBI Taxonomy" id="332949"/>
    <lineage>
        <taxon>Bacteria</taxon>
        <taxon>Bacillati</taxon>
        <taxon>Bacillota</taxon>
        <taxon>Bacilli</taxon>
        <taxon>Lactobacillales</taxon>
        <taxon>Enterococcaceae</taxon>
        <taxon>Enterococcus</taxon>
    </lineage>
</organism>
<dbReference type="PANTHER" id="PTHR39203">
    <property type="entry name" value="CYTOPLASMIC PROTEIN-RELATED"/>
    <property type="match status" value="1"/>
</dbReference>
<protein>
    <recommendedName>
        <fullName evidence="1">ASCH domain-containing protein</fullName>
    </recommendedName>
</protein>
<dbReference type="SMART" id="SM01022">
    <property type="entry name" value="ASCH"/>
    <property type="match status" value="1"/>
</dbReference>
<proteinExistence type="predicted"/>
<name>A0AA91GJP0_9ENTE</name>
<accession>A0AA91GJP0</accession>
<dbReference type="SUPFAM" id="SSF88697">
    <property type="entry name" value="PUA domain-like"/>
    <property type="match status" value="1"/>
</dbReference>
<dbReference type="Gene3D" id="3.10.400.10">
    <property type="entry name" value="Sulfate adenylyltransferase"/>
    <property type="match status" value="1"/>
</dbReference>
<dbReference type="InterPro" id="IPR015947">
    <property type="entry name" value="PUA-like_sf"/>
</dbReference>
<dbReference type="PIRSF" id="PIRSF021320">
    <property type="entry name" value="DUF984"/>
    <property type="match status" value="1"/>
</dbReference>
<feature type="domain" description="ASCH" evidence="1">
    <location>
        <begin position="26"/>
        <end position="150"/>
    </location>
</feature>
<dbReference type="Pfam" id="PF04266">
    <property type="entry name" value="ASCH"/>
    <property type="match status" value="1"/>
</dbReference>
<gene>
    <name evidence="2" type="ORF">RV15_GL001388</name>
</gene>
<dbReference type="AlphaFoldDB" id="A0AA91GJP0"/>
<evidence type="ECO:0000313" key="3">
    <source>
        <dbReference type="Proteomes" id="UP000183039"/>
    </source>
</evidence>
<dbReference type="InterPro" id="IPR009326">
    <property type="entry name" value="DUF984"/>
</dbReference>
<dbReference type="InterPro" id="IPR007374">
    <property type="entry name" value="ASCH_domain"/>
</dbReference>
<comment type="caution">
    <text evidence="2">The sequence shown here is derived from an EMBL/GenBank/DDBJ whole genome shotgun (WGS) entry which is preliminary data.</text>
</comment>
<dbReference type="CDD" id="cd06553">
    <property type="entry name" value="ASCH_Ef3133_like"/>
    <property type="match status" value="1"/>
</dbReference>
<evidence type="ECO:0000313" key="2">
    <source>
        <dbReference type="EMBL" id="OJG93356.1"/>
    </source>
</evidence>
<dbReference type="RefSeq" id="WP_071876430.1">
    <property type="nucleotide sequence ID" value="NZ_JXLC01000002.1"/>
</dbReference>
<evidence type="ECO:0000259" key="1">
    <source>
        <dbReference type="SMART" id="SM01022"/>
    </source>
</evidence>
<dbReference type="PANTHER" id="PTHR39203:SF1">
    <property type="entry name" value="CYTOPLASMIC PROTEIN"/>
    <property type="match status" value="1"/>
</dbReference>
<reference evidence="2 3" key="1">
    <citation type="submission" date="2014-12" db="EMBL/GenBank/DDBJ databases">
        <title>Draft genome sequences of 29 type strains of Enterococci.</title>
        <authorList>
            <person name="Zhong Z."/>
            <person name="Sun Z."/>
            <person name="Liu W."/>
            <person name="Zhang W."/>
            <person name="Zhang H."/>
        </authorList>
    </citation>
    <scope>NUCLEOTIDE SEQUENCE [LARGE SCALE GENOMIC DNA]</scope>
    <source>
        <strain evidence="2 3">DSM 22801</strain>
    </source>
</reference>
<dbReference type="EMBL" id="JXLC01000002">
    <property type="protein sequence ID" value="OJG93356.1"/>
    <property type="molecule type" value="Genomic_DNA"/>
</dbReference>
<dbReference type="Proteomes" id="UP000183039">
    <property type="component" value="Unassembled WGS sequence"/>
</dbReference>